<sequence>MSVGFFNRYPFIWRSFLPASHHFRISRCFTTNVDETSSVKEQESQDTSLTEKTIVKSYKVSQGGDINTVNLLGTVIGVKFFPMQSKPEREWSVIFLHTRLARPTSPDSREESTSSNASPSYSSTSSRVHVFDPRILAHARRVKTGDRLFVNGFLSYYTRPSHASYAADGHVPKLCAVVAQRMVFMGHAPYSSVDDLEDSTGSSLE</sequence>
<accession>A0A8J4TAD0</accession>
<dbReference type="AlphaFoldDB" id="A0A8J4TAD0"/>
<dbReference type="OrthoDB" id="1078367at2759"/>
<keyword evidence="3" id="KW-1185">Reference proteome</keyword>
<protein>
    <submittedName>
        <fullName evidence="2">Uncharacterized protein</fullName>
    </submittedName>
</protein>
<dbReference type="EMBL" id="LUCH01007108">
    <property type="protein sequence ID" value="KAF5396912.1"/>
    <property type="molecule type" value="Genomic_DNA"/>
</dbReference>
<evidence type="ECO:0000313" key="3">
    <source>
        <dbReference type="Proteomes" id="UP000748531"/>
    </source>
</evidence>
<dbReference type="Proteomes" id="UP000748531">
    <property type="component" value="Unassembled WGS sequence"/>
</dbReference>
<feature type="region of interest" description="Disordered" evidence="1">
    <location>
        <begin position="103"/>
        <end position="125"/>
    </location>
</feature>
<organism evidence="2 3">
    <name type="scientific">Paragonimus heterotremus</name>
    <dbReference type="NCBI Taxonomy" id="100268"/>
    <lineage>
        <taxon>Eukaryota</taxon>
        <taxon>Metazoa</taxon>
        <taxon>Spiralia</taxon>
        <taxon>Lophotrochozoa</taxon>
        <taxon>Platyhelminthes</taxon>
        <taxon>Trematoda</taxon>
        <taxon>Digenea</taxon>
        <taxon>Plagiorchiida</taxon>
        <taxon>Troglotremata</taxon>
        <taxon>Troglotrematidae</taxon>
        <taxon>Paragonimus</taxon>
    </lineage>
</organism>
<feature type="compositionally biased region" description="Low complexity" evidence="1">
    <location>
        <begin position="113"/>
        <end position="125"/>
    </location>
</feature>
<proteinExistence type="predicted"/>
<name>A0A8J4TAD0_9TREM</name>
<comment type="caution">
    <text evidence="2">The sequence shown here is derived from an EMBL/GenBank/DDBJ whole genome shotgun (WGS) entry which is preliminary data.</text>
</comment>
<evidence type="ECO:0000256" key="1">
    <source>
        <dbReference type="SAM" id="MobiDB-lite"/>
    </source>
</evidence>
<evidence type="ECO:0000313" key="2">
    <source>
        <dbReference type="EMBL" id="KAF5396912.1"/>
    </source>
</evidence>
<gene>
    <name evidence="2" type="ORF">PHET_09310</name>
</gene>
<reference evidence="2" key="1">
    <citation type="submission" date="2019-05" db="EMBL/GenBank/DDBJ databases">
        <title>Annotation for the trematode Paragonimus heterotremus.</title>
        <authorList>
            <person name="Choi Y.-J."/>
        </authorList>
    </citation>
    <scope>NUCLEOTIDE SEQUENCE</scope>
    <source>
        <strain evidence="2">LC</strain>
    </source>
</reference>